<feature type="compositionally biased region" description="Basic and acidic residues" evidence="1">
    <location>
        <begin position="196"/>
        <end position="218"/>
    </location>
</feature>
<protein>
    <submittedName>
        <fullName evidence="2">Phage recombination protein Bet</fullName>
    </submittedName>
</protein>
<evidence type="ECO:0000256" key="1">
    <source>
        <dbReference type="SAM" id="MobiDB-lite"/>
    </source>
</evidence>
<evidence type="ECO:0000313" key="2">
    <source>
        <dbReference type="EMBL" id="KRM31970.1"/>
    </source>
</evidence>
<dbReference type="Proteomes" id="UP000051217">
    <property type="component" value="Unassembled WGS sequence"/>
</dbReference>
<feature type="region of interest" description="Disordered" evidence="1">
    <location>
        <begin position="192"/>
        <end position="298"/>
    </location>
</feature>
<accession>A0ABR5PNE9</accession>
<dbReference type="InterPro" id="IPR018330">
    <property type="entry name" value="RecT_fam"/>
</dbReference>
<organism evidence="2 3">
    <name type="scientific">Ligilactobacillus acidipiscis DSM 15836</name>
    <dbReference type="NCBI Taxonomy" id="1423716"/>
    <lineage>
        <taxon>Bacteria</taxon>
        <taxon>Bacillati</taxon>
        <taxon>Bacillota</taxon>
        <taxon>Bacilli</taxon>
        <taxon>Lactobacillales</taxon>
        <taxon>Lactobacillaceae</taxon>
        <taxon>Ligilactobacillus</taxon>
    </lineage>
</organism>
<gene>
    <name evidence="2" type="ORF">FC65_GL000880</name>
</gene>
<feature type="compositionally biased region" description="Basic and acidic residues" evidence="1">
    <location>
        <begin position="248"/>
        <end position="262"/>
    </location>
</feature>
<dbReference type="RefSeq" id="WP_082618889.1">
    <property type="nucleotide sequence ID" value="NZ_AZFI01000002.1"/>
</dbReference>
<evidence type="ECO:0000313" key="3">
    <source>
        <dbReference type="Proteomes" id="UP000051217"/>
    </source>
</evidence>
<reference evidence="2 3" key="1">
    <citation type="journal article" date="2015" name="Genome Announc.">
        <title>Expanding the biotechnology potential of lactobacilli through comparative genomics of 213 strains and associated genera.</title>
        <authorList>
            <person name="Sun Z."/>
            <person name="Harris H.M."/>
            <person name="McCann A."/>
            <person name="Guo C."/>
            <person name="Argimon S."/>
            <person name="Zhang W."/>
            <person name="Yang X."/>
            <person name="Jeffery I.B."/>
            <person name="Cooney J.C."/>
            <person name="Kagawa T.F."/>
            <person name="Liu W."/>
            <person name="Song Y."/>
            <person name="Salvetti E."/>
            <person name="Wrobel A."/>
            <person name="Rasinkangas P."/>
            <person name="Parkhill J."/>
            <person name="Rea M.C."/>
            <person name="O'Sullivan O."/>
            <person name="Ritari J."/>
            <person name="Douillard F.P."/>
            <person name="Paul Ross R."/>
            <person name="Yang R."/>
            <person name="Briner A.E."/>
            <person name="Felis G.E."/>
            <person name="de Vos W.M."/>
            <person name="Barrangou R."/>
            <person name="Klaenhammer T.R."/>
            <person name="Caufield P.W."/>
            <person name="Cui Y."/>
            <person name="Zhang H."/>
            <person name="O'Toole P.W."/>
        </authorList>
    </citation>
    <scope>NUCLEOTIDE SEQUENCE [LARGE SCALE GENOMIC DNA]</scope>
    <source>
        <strain evidence="2 3">DSM 15836</strain>
    </source>
</reference>
<dbReference type="NCBIfam" id="TIGR01913">
    <property type="entry name" value="bet_lambda"/>
    <property type="match status" value="1"/>
</dbReference>
<feature type="compositionally biased region" description="Acidic residues" evidence="1">
    <location>
        <begin position="278"/>
        <end position="287"/>
    </location>
</feature>
<name>A0ABR5PNE9_9LACO</name>
<keyword evidence="3" id="KW-1185">Reference proteome</keyword>
<comment type="caution">
    <text evidence="2">The sequence shown here is derived from an EMBL/GenBank/DDBJ whole genome shotgun (WGS) entry which is preliminary data.</text>
</comment>
<dbReference type="EMBL" id="AZFI01000002">
    <property type="protein sequence ID" value="KRM31970.1"/>
    <property type="molecule type" value="Genomic_DNA"/>
</dbReference>
<feature type="compositionally biased region" description="Polar residues" evidence="1">
    <location>
        <begin position="219"/>
        <end position="243"/>
    </location>
</feature>
<dbReference type="Pfam" id="PF03837">
    <property type="entry name" value="RecT"/>
    <property type="match status" value="1"/>
</dbReference>
<proteinExistence type="predicted"/>
<dbReference type="InterPro" id="IPR010183">
    <property type="entry name" value="Phage_lambda_Bet"/>
</dbReference>
<sequence>MSNEIATKQEQSVTFDVNGEDITLSPNTVRNYLVDSKEPITTQEIVMFINLCKYQHLNPFLKEAYIIKFKGSPAQLITSKEAFMKRAENNEQYAGIKAGVIVVRNEEIVYSNGAFILPTDQLVGGWADVYRNDRKEPHHVEISFDEFKKERYDYKTHQKELNSTWKSMPATMIRKTAIVNALREAFPEALGGMYTEDDKNPNEPSQEVKEVEATEREQQANSILKGATSNDDVQTSNDTQSNVPEPEQAEKDVKQQDEKPSDEITEIIQDYDKSKDNDQEEQTELLDDITGQPKADEQ</sequence>